<sequence length="307" mass="31570">MRALVFTAVGRVELLDIPAPEAGPAETVVTVKASGICGSELHGFRSVGMRVPPLVMGHEFAGVTESGDRVVINPLLACGTCDSCGRGAPQVCRSRELLGVSRPGGFGQQVAVPTGALHALPDDIGWSTATLIEPLANAVHAWSQANGERVGVIGAGAIGLVCALVARHHGAEVTIAETSHSRRAIAESLGLAATTALAGEYDVVFDAVGAEPTRAASIERCRPAGTAVWIGLASDDVHFAGNPLVRQEKRVVGSFAYTPADFAAAVALAPDLDLTWTKEVPLAQAESVFYALANGDTAIAKAVIVPD</sequence>
<proteinExistence type="predicted"/>
<gene>
    <name evidence="5" type="ORF">EV192_108117</name>
</gene>
<dbReference type="OrthoDB" id="3987021at2"/>
<evidence type="ECO:0000256" key="1">
    <source>
        <dbReference type="ARBA" id="ARBA00001947"/>
    </source>
</evidence>
<dbReference type="Pfam" id="PF00107">
    <property type="entry name" value="ADH_zinc_N"/>
    <property type="match status" value="1"/>
</dbReference>
<keyword evidence="6" id="KW-1185">Reference proteome</keyword>
<evidence type="ECO:0000313" key="6">
    <source>
        <dbReference type="Proteomes" id="UP000295680"/>
    </source>
</evidence>
<evidence type="ECO:0000259" key="3">
    <source>
        <dbReference type="Pfam" id="PF00107"/>
    </source>
</evidence>
<evidence type="ECO:0000256" key="2">
    <source>
        <dbReference type="ARBA" id="ARBA00023002"/>
    </source>
</evidence>
<dbReference type="Gene3D" id="3.40.50.720">
    <property type="entry name" value="NAD(P)-binding Rossmann-like Domain"/>
    <property type="match status" value="1"/>
</dbReference>
<dbReference type="PANTHER" id="PTHR43401:SF2">
    <property type="entry name" value="L-THREONINE 3-DEHYDROGENASE"/>
    <property type="match status" value="1"/>
</dbReference>
<comment type="caution">
    <text evidence="5">The sequence shown here is derived from an EMBL/GenBank/DDBJ whole genome shotgun (WGS) entry which is preliminary data.</text>
</comment>
<dbReference type="PANTHER" id="PTHR43401">
    <property type="entry name" value="L-THREONINE 3-DEHYDROGENASE"/>
    <property type="match status" value="1"/>
</dbReference>
<evidence type="ECO:0000259" key="4">
    <source>
        <dbReference type="Pfam" id="PF08240"/>
    </source>
</evidence>
<dbReference type="InterPro" id="IPR013149">
    <property type="entry name" value="ADH-like_C"/>
</dbReference>
<feature type="domain" description="Alcohol dehydrogenase-like C-terminal" evidence="3">
    <location>
        <begin position="157"/>
        <end position="268"/>
    </location>
</feature>
<comment type="cofactor">
    <cofactor evidence="1">
        <name>Zn(2+)</name>
        <dbReference type="ChEBI" id="CHEBI:29105"/>
    </cofactor>
</comment>
<dbReference type="InterPro" id="IPR013154">
    <property type="entry name" value="ADH-like_N"/>
</dbReference>
<dbReference type="EMBL" id="SLWS01000008">
    <property type="protein sequence ID" value="TCO54829.1"/>
    <property type="molecule type" value="Genomic_DNA"/>
</dbReference>
<dbReference type="InterPro" id="IPR050129">
    <property type="entry name" value="Zn_alcohol_dh"/>
</dbReference>
<protein>
    <submittedName>
        <fullName evidence="5">Threonine dehydrogenase-like Zn-dependent dehydrogenase</fullName>
    </submittedName>
</protein>
<organism evidence="5 6">
    <name type="scientific">Actinocrispum wychmicini</name>
    <dbReference type="NCBI Taxonomy" id="1213861"/>
    <lineage>
        <taxon>Bacteria</taxon>
        <taxon>Bacillati</taxon>
        <taxon>Actinomycetota</taxon>
        <taxon>Actinomycetes</taxon>
        <taxon>Pseudonocardiales</taxon>
        <taxon>Pseudonocardiaceae</taxon>
        <taxon>Actinocrispum</taxon>
    </lineage>
</organism>
<dbReference type="RefSeq" id="WP_132122622.1">
    <property type="nucleotide sequence ID" value="NZ_SLWS01000008.1"/>
</dbReference>
<dbReference type="SUPFAM" id="SSF50129">
    <property type="entry name" value="GroES-like"/>
    <property type="match status" value="1"/>
</dbReference>
<dbReference type="InterPro" id="IPR036291">
    <property type="entry name" value="NAD(P)-bd_dom_sf"/>
</dbReference>
<dbReference type="Gene3D" id="3.90.180.10">
    <property type="entry name" value="Medium-chain alcohol dehydrogenases, catalytic domain"/>
    <property type="match status" value="1"/>
</dbReference>
<accession>A0A4R2JEZ8</accession>
<dbReference type="Pfam" id="PF08240">
    <property type="entry name" value="ADH_N"/>
    <property type="match status" value="1"/>
</dbReference>
<dbReference type="SUPFAM" id="SSF51735">
    <property type="entry name" value="NAD(P)-binding Rossmann-fold domains"/>
    <property type="match status" value="1"/>
</dbReference>
<reference evidence="5 6" key="1">
    <citation type="submission" date="2019-03" db="EMBL/GenBank/DDBJ databases">
        <title>Genomic Encyclopedia of Type Strains, Phase IV (KMG-IV): sequencing the most valuable type-strain genomes for metagenomic binning, comparative biology and taxonomic classification.</title>
        <authorList>
            <person name="Goeker M."/>
        </authorList>
    </citation>
    <scope>NUCLEOTIDE SEQUENCE [LARGE SCALE GENOMIC DNA]</scope>
    <source>
        <strain evidence="5 6">DSM 45934</strain>
    </source>
</reference>
<dbReference type="InterPro" id="IPR011032">
    <property type="entry name" value="GroES-like_sf"/>
</dbReference>
<name>A0A4R2JEZ8_9PSEU</name>
<dbReference type="AlphaFoldDB" id="A0A4R2JEZ8"/>
<keyword evidence="2" id="KW-0560">Oxidoreductase</keyword>
<feature type="domain" description="Alcohol dehydrogenase-like N-terminal" evidence="4">
    <location>
        <begin position="23"/>
        <end position="122"/>
    </location>
</feature>
<dbReference type="GO" id="GO:0016491">
    <property type="term" value="F:oxidoreductase activity"/>
    <property type="evidence" value="ECO:0007669"/>
    <property type="project" value="UniProtKB-KW"/>
</dbReference>
<dbReference type="Proteomes" id="UP000295680">
    <property type="component" value="Unassembled WGS sequence"/>
</dbReference>
<evidence type="ECO:0000313" key="5">
    <source>
        <dbReference type="EMBL" id="TCO54829.1"/>
    </source>
</evidence>